<evidence type="ECO:0000313" key="8">
    <source>
        <dbReference type="EMBL" id="EDV37728.2"/>
    </source>
</evidence>
<evidence type="ECO:0000256" key="5">
    <source>
        <dbReference type="PROSITE-ProRule" id="PRU00042"/>
    </source>
</evidence>
<evidence type="ECO:0000313" key="9">
    <source>
        <dbReference type="Proteomes" id="UP000007801"/>
    </source>
</evidence>
<dbReference type="PANTHER" id="PTHR24409">
    <property type="entry name" value="ZINC FINGER PROTEIN 142"/>
    <property type="match status" value="1"/>
</dbReference>
<dbReference type="PANTHER" id="PTHR24409:SF418">
    <property type="entry name" value="SI:CH73-221F6.1"/>
    <property type="match status" value="1"/>
</dbReference>
<feature type="domain" description="C2H2-type" evidence="7">
    <location>
        <begin position="145"/>
        <end position="172"/>
    </location>
</feature>
<evidence type="ECO:0000256" key="4">
    <source>
        <dbReference type="ARBA" id="ARBA00022833"/>
    </source>
</evidence>
<evidence type="ECO:0000256" key="6">
    <source>
        <dbReference type="SAM" id="Coils"/>
    </source>
</evidence>
<proteinExistence type="predicted"/>
<dbReference type="HOGENOM" id="CLU_1074670_0_0_1"/>
<dbReference type="PROSITE" id="PS50157">
    <property type="entry name" value="ZINC_FINGER_C2H2_2"/>
    <property type="match status" value="2"/>
</dbReference>
<dbReference type="InParanoid" id="B3MFN8"/>
<accession>B3MFN8</accession>
<evidence type="ECO:0000256" key="3">
    <source>
        <dbReference type="ARBA" id="ARBA00022771"/>
    </source>
</evidence>
<evidence type="ECO:0000259" key="7">
    <source>
        <dbReference type="PROSITE" id="PS50157"/>
    </source>
</evidence>
<evidence type="ECO:0000256" key="1">
    <source>
        <dbReference type="ARBA" id="ARBA00022723"/>
    </source>
</evidence>
<organism evidence="8 9">
    <name type="scientific">Drosophila ananassae</name>
    <name type="common">Fruit fly</name>
    <dbReference type="NCBI Taxonomy" id="7217"/>
    <lineage>
        <taxon>Eukaryota</taxon>
        <taxon>Metazoa</taxon>
        <taxon>Ecdysozoa</taxon>
        <taxon>Arthropoda</taxon>
        <taxon>Hexapoda</taxon>
        <taxon>Insecta</taxon>
        <taxon>Pterygota</taxon>
        <taxon>Neoptera</taxon>
        <taxon>Endopterygota</taxon>
        <taxon>Diptera</taxon>
        <taxon>Brachycera</taxon>
        <taxon>Muscomorpha</taxon>
        <taxon>Ephydroidea</taxon>
        <taxon>Drosophilidae</taxon>
        <taxon>Drosophila</taxon>
        <taxon>Sophophora</taxon>
    </lineage>
</organism>
<dbReference type="InterPro" id="IPR013087">
    <property type="entry name" value="Znf_C2H2_type"/>
</dbReference>
<dbReference type="SMART" id="SM00355">
    <property type="entry name" value="ZnF_C2H2"/>
    <property type="match status" value="4"/>
</dbReference>
<protein>
    <recommendedName>
        <fullName evidence="7">C2H2-type domain-containing protein</fullName>
    </recommendedName>
</protein>
<dbReference type="GO" id="GO:0000981">
    <property type="term" value="F:DNA-binding transcription factor activity, RNA polymerase II-specific"/>
    <property type="evidence" value="ECO:0007669"/>
    <property type="project" value="TreeGrafter"/>
</dbReference>
<keyword evidence="6" id="KW-0175">Coiled coil</keyword>
<dbReference type="eggNOG" id="KOG1721">
    <property type="taxonomic scope" value="Eukaryota"/>
</dbReference>
<dbReference type="GO" id="GO:0000977">
    <property type="term" value="F:RNA polymerase II transcription regulatory region sequence-specific DNA binding"/>
    <property type="evidence" value="ECO:0007669"/>
    <property type="project" value="TreeGrafter"/>
</dbReference>
<dbReference type="OrthoDB" id="6077919at2759"/>
<keyword evidence="4" id="KW-0862">Zinc</keyword>
<keyword evidence="1" id="KW-0479">Metal-binding</keyword>
<sequence>MTGTSPPTFSPVTRIMTSAEQMISTELEAATLLSVTEENGVVTTIYVAPCSASGEELLEPPPEFLPEDNQLMYHCPYCASAIRTARAFKAHLEACRENCKNKEEDAQQKKQEGAIYQCIMCDQSYTSMRHLHCHIMMHGSSLKNLRCGSCSVKFESEQEYQAHLQSHLGSGPGDRKMESSVTKSFDCIFCRKDFEATFRLGQVSRRYACDDCGKNLKVKQADGRQSLPVKRKLDWTCNRCGRMYKLEGFLLRHMEQCQGGKTKKSRQFEVHEF</sequence>
<dbReference type="Proteomes" id="UP000007801">
    <property type="component" value="Unassembled WGS sequence"/>
</dbReference>
<dbReference type="GO" id="GO:0008270">
    <property type="term" value="F:zinc ion binding"/>
    <property type="evidence" value="ECO:0007669"/>
    <property type="project" value="UniProtKB-KW"/>
</dbReference>
<feature type="domain" description="C2H2-type" evidence="7">
    <location>
        <begin position="116"/>
        <end position="143"/>
    </location>
</feature>
<dbReference type="EMBL" id="CH902619">
    <property type="protein sequence ID" value="EDV37728.2"/>
    <property type="molecule type" value="Genomic_DNA"/>
</dbReference>
<keyword evidence="2" id="KW-0677">Repeat</keyword>
<reference evidence="8 9" key="1">
    <citation type="journal article" date="2007" name="Nature">
        <title>Evolution of genes and genomes on the Drosophila phylogeny.</title>
        <authorList>
            <consortium name="Drosophila 12 Genomes Consortium"/>
            <person name="Clark A.G."/>
            <person name="Eisen M.B."/>
            <person name="Smith D.R."/>
            <person name="Bergman C.M."/>
            <person name="Oliver B."/>
            <person name="Markow T.A."/>
            <person name="Kaufman T.C."/>
            <person name="Kellis M."/>
            <person name="Gelbart W."/>
            <person name="Iyer V.N."/>
            <person name="Pollard D.A."/>
            <person name="Sackton T.B."/>
            <person name="Larracuente A.M."/>
            <person name="Singh N.D."/>
            <person name="Abad J.P."/>
            <person name="Abt D.N."/>
            <person name="Adryan B."/>
            <person name="Aguade M."/>
            <person name="Akashi H."/>
            <person name="Anderson W.W."/>
            <person name="Aquadro C.F."/>
            <person name="Ardell D.H."/>
            <person name="Arguello R."/>
            <person name="Artieri C.G."/>
            <person name="Barbash D.A."/>
            <person name="Barker D."/>
            <person name="Barsanti P."/>
            <person name="Batterham P."/>
            <person name="Batzoglou S."/>
            <person name="Begun D."/>
            <person name="Bhutkar A."/>
            <person name="Blanco E."/>
            <person name="Bosak S.A."/>
            <person name="Bradley R.K."/>
            <person name="Brand A.D."/>
            <person name="Brent M.R."/>
            <person name="Brooks A.N."/>
            <person name="Brown R.H."/>
            <person name="Butlin R.K."/>
            <person name="Caggese C."/>
            <person name="Calvi B.R."/>
            <person name="Bernardo de Carvalho A."/>
            <person name="Caspi A."/>
            <person name="Castrezana S."/>
            <person name="Celniker S.E."/>
            <person name="Chang J.L."/>
            <person name="Chapple C."/>
            <person name="Chatterji S."/>
            <person name="Chinwalla A."/>
            <person name="Civetta A."/>
            <person name="Clifton S.W."/>
            <person name="Comeron J.M."/>
            <person name="Costello J.C."/>
            <person name="Coyne J.A."/>
            <person name="Daub J."/>
            <person name="David R.G."/>
            <person name="Delcher A.L."/>
            <person name="Delehaunty K."/>
            <person name="Do C.B."/>
            <person name="Ebling H."/>
            <person name="Edwards K."/>
            <person name="Eickbush T."/>
            <person name="Evans J.D."/>
            <person name="Filipski A."/>
            <person name="Findeiss S."/>
            <person name="Freyhult E."/>
            <person name="Fulton L."/>
            <person name="Fulton R."/>
            <person name="Garcia A.C."/>
            <person name="Gardiner A."/>
            <person name="Garfield D.A."/>
            <person name="Garvin B.E."/>
            <person name="Gibson G."/>
            <person name="Gilbert D."/>
            <person name="Gnerre S."/>
            <person name="Godfrey J."/>
            <person name="Good R."/>
            <person name="Gotea V."/>
            <person name="Gravely B."/>
            <person name="Greenberg A.J."/>
            <person name="Griffiths-Jones S."/>
            <person name="Gross S."/>
            <person name="Guigo R."/>
            <person name="Gustafson E.A."/>
            <person name="Haerty W."/>
            <person name="Hahn M.W."/>
            <person name="Halligan D.L."/>
            <person name="Halpern A.L."/>
            <person name="Halter G.M."/>
            <person name="Han M.V."/>
            <person name="Heger A."/>
            <person name="Hillier L."/>
            <person name="Hinrichs A.S."/>
            <person name="Holmes I."/>
            <person name="Hoskins R.A."/>
            <person name="Hubisz M.J."/>
            <person name="Hultmark D."/>
            <person name="Huntley M.A."/>
            <person name="Jaffe D.B."/>
            <person name="Jagadeeshan S."/>
            <person name="Jeck W.R."/>
            <person name="Johnson J."/>
            <person name="Jones C.D."/>
            <person name="Jordan W.C."/>
            <person name="Karpen G.H."/>
            <person name="Kataoka E."/>
            <person name="Keightley P.D."/>
            <person name="Kheradpour P."/>
            <person name="Kirkness E.F."/>
            <person name="Koerich L.B."/>
            <person name="Kristiansen K."/>
            <person name="Kudrna D."/>
            <person name="Kulathinal R.J."/>
            <person name="Kumar S."/>
            <person name="Kwok R."/>
            <person name="Lander E."/>
            <person name="Langley C.H."/>
            <person name="Lapoint R."/>
            <person name="Lazzaro B.P."/>
            <person name="Lee S.J."/>
            <person name="Levesque L."/>
            <person name="Li R."/>
            <person name="Lin C.F."/>
            <person name="Lin M.F."/>
            <person name="Lindblad-Toh K."/>
            <person name="Llopart A."/>
            <person name="Long M."/>
            <person name="Low L."/>
            <person name="Lozovsky E."/>
            <person name="Lu J."/>
            <person name="Luo M."/>
            <person name="Machado C.A."/>
            <person name="Makalowski W."/>
            <person name="Marzo M."/>
            <person name="Matsuda M."/>
            <person name="Matzkin L."/>
            <person name="McAllister B."/>
            <person name="McBride C.S."/>
            <person name="McKernan B."/>
            <person name="McKernan K."/>
            <person name="Mendez-Lago M."/>
            <person name="Minx P."/>
            <person name="Mollenhauer M.U."/>
            <person name="Montooth K."/>
            <person name="Mount S.M."/>
            <person name="Mu X."/>
            <person name="Myers E."/>
            <person name="Negre B."/>
            <person name="Newfeld S."/>
            <person name="Nielsen R."/>
            <person name="Noor M.A."/>
            <person name="O'Grady P."/>
            <person name="Pachter L."/>
            <person name="Papaceit M."/>
            <person name="Parisi M.J."/>
            <person name="Parisi M."/>
            <person name="Parts L."/>
            <person name="Pedersen J.S."/>
            <person name="Pesole G."/>
            <person name="Phillippy A.M."/>
            <person name="Ponting C.P."/>
            <person name="Pop M."/>
            <person name="Porcelli D."/>
            <person name="Powell J.R."/>
            <person name="Prohaska S."/>
            <person name="Pruitt K."/>
            <person name="Puig M."/>
            <person name="Quesneville H."/>
            <person name="Ram K.R."/>
            <person name="Rand D."/>
            <person name="Rasmussen M.D."/>
            <person name="Reed L.K."/>
            <person name="Reenan R."/>
            <person name="Reily A."/>
            <person name="Remington K.A."/>
            <person name="Rieger T.T."/>
            <person name="Ritchie M.G."/>
            <person name="Robin C."/>
            <person name="Rogers Y.H."/>
            <person name="Rohde C."/>
            <person name="Rozas J."/>
            <person name="Rubenfield M.J."/>
            <person name="Ruiz A."/>
            <person name="Russo S."/>
            <person name="Salzberg S.L."/>
            <person name="Sanchez-Gracia A."/>
            <person name="Saranga D.J."/>
            <person name="Sato H."/>
            <person name="Schaeffer S.W."/>
            <person name="Schatz M.C."/>
            <person name="Schlenke T."/>
            <person name="Schwartz R."/>
            <person name="Segarra C."/>
            <person name="Singh R.S."/>
            <person name="Sirot L."/>
            <person name="Sirota M."/>
            <person name="Sisneros N.B."/>
            <person name="Smith C.D."/>
            <person name="Smith T.F."/>
            <person name="Spieth J."/>
            <person name="Stage D.E."/>
            <person name="Stark A."/>
            <person name="Stephan W."/>
            <person name="Strausberg R.L."/>
            <person name="Strempel S."/>
            <person name="Sturgill D."/>
            <person name="Sutton G."/>
            <person name="Sutton G.G."/>
            <person name="Tao W."/>
            <person name="Teichmann S."/>
            <person name="Tobari Y.N."/>
            <person name="Tomimura Y."/>
            <person name="Tsolas J.M."/>
            <person name="Valente V.L."/>
            <person name="Venter E."/>
            <person name="Venter J.C."/>
            <person name="Vicario S."/>
            <person name="Vieira F.G."/>
            <person name="Vilella A.J."/>
            <person name="Villasante A."/>
            <person name="Walenz B."/>
            <person name="Wang J."/>
            <person name="Wasserman M."/>
            <person name="Watts T."/>
            <person name="Wilson D."/>
            <person name="Wilson R.K."/>
            <person name="Wing R.A."/>
            <person name="Wolfner M.F."/>
            <person name="Wong A."/>
            <person name="Wong G.K."/>
            <person name="Wu C.I."/>
            <person name="Wu G."/>
            <person name="Yamamoto D."/>
            <person name="Yang H.P."/>
            <person name="Yang S.P."/>
            <person name="Yorke J.A."/>
            <person name="Yoshida K."/>
            <person name="Zdobnov E."/>
            <person name="Zhang P."/>
            <person name="Zhang Y."/>
            <person name="Zimin A.V."/>
            <person name="Baldwin J."/>
            <person name="Abdouelleil A."/>
            <person name="Abdulkadir J."/>
            <person name="Abebe A."/>
            <person name="Abera B."/>
            <person name="Abreu J."/>
            <person name="Acer S.C."/>
            <person name="Aftuck L."/>
            <person name="Alexander A."/>
            <person name="An P."/>
            <person name="Anderson E."/>
            <person name="Anderson S."/>
            <person name="Arachi H."/>
            <person name="Azer M."/>
            <person name="Bachantsang P."/>
            <person name="Barry A."/>
            <person name="Bayul T."/>
            <person name="Berlin A."/>
            <person name="Bessette D."/>
            <person name="Bloom T."/>
            <person name="Blye J."/>
            <person name="Boguslavskiy L."/>
            <person name="Bonnet C."/>
            <person name="Boukhgalter B."/>
            <person name="Bourzgui I."/>
            <person name="Brown A."/>
            <person name="Cahill P."/>
            <person name="Channer S."/>
            <person name="Cheshatsang Y."/>
            <person name="Chuda L."/>
            <person name="Citroen M."/>
            <person name="Collymore A."/>
            <person name="Cooke P."/>
            <person name="Costello M."/>
            <person name="D'Aco K."/>
            <person name="Daza R."/>
            <person name="De Haan G."/>
            <person name="DeGray S."/>
            <person name="DeMaso C."/>
            <person name="Dhargay N."/>
            <person name="Dooley K."/>
            <person name="Dooley E."/>
            <person name="Doricent M."/>
            <person name="Dorje P."/>
            <person name="Dorjee K."/>
            <person name="Dupes A."/>
            <person name="Elong R."/>
            <person name="Falk J."/>
            <person name="Farina A."/>
            <person name="Faro S."/>
            <person name="Ferguson D."/>
            <person name="Fisher S."/>
            <person name="Foley C.D."/>
            <person name="Franke A."/>
            <person name="Friedrich D."/>
            <person name="Gadbois L."/>
            <person name="Gearin G."/>
            <person name="Gearin C.R."/>
            <person name="Giannoukos G."/>
            <person name="Goode T."/>
            <person name="Graham J."/>
            <person name="Grandbois E."/>
            <person name="Grewal S."/>
            <person name="Gyaltsen K."/>
            <person name="Hafez N."/>
            <person name="Hagos B."/>
            <person name="Hall J."/>
            <person name="Henson C."/>
            <person name="Hollinger A."/>
            <person name="Honan T."/>
            <person name="Huard M.D."/>
            <person name="Hughes L."/>
            <person name="Hurhula B."/>
            <person name="Husby M.E."/>
            <person name="Kamat A."/>
            <person name="Kanga B."/>
            <person name="Kashin S."/>
            <person name="Khazanovich D."/>
            <person name="Kisner P."/>
            <person name="Lance K."/>
            <person name="Lara M."/>
            <person name="Lee W."/>
            <person name="Lennon N."/>
            <person name="Letendre F."/>
            <person name="LeVine R."/>
            <person name="Lipovsky A."/>
            <person name="Liu X."/>
            <person name="Liu J."/>
            <person name="Liu S."/>
            <person name="Lokyitsang T."/>
            <person name="Lokyitsang Y."/>
            <person name="Lubonja R."/>
            <person name="Lui A."/>
            <person name="MacDonald P."/>
            <person name="Magnisalis V."/>
            <person name="Maru K."/>
            <person name="Matthews C."/>
            <person name="McCusker W."/>
            <person name="McDonough S."/>
            <person name="Mehta T."/>
            <person name="Meldrim J."/>
            <person name="Meneus L."/>
            <person name="Mihai O."/>
            <person name="Mihalev A."/>
            <person name="Mihova T."/>
            <person name="Mittelman R."/>
            <person name="Mlenga V."/>
            <person name="Montmayeur A."/>
            <person name="Mulrain L."/>
            <person name="Navidi A."/>
            <person name="Naylor J."/>
            <person name="Negash T."/>
            <person name="Nguyen T."/>
            <person name="Nguyen N."/>
            <person name="Nicol R."/>
            <person name="Norbu C."/>
            <person name="Norbu N."/>
            <person name="Novod N."/>
            <person name="O'Neill B."/>
            <person name="Osman S."/>
            <person name="Markiewicz E."/>
            <person name="Oyono O.L."/>
            <person name="Patti C."/>
            <person name="Phunkhang P."/>
            <person name="Pierre F."/>
            <person name="Priest M."/>
            <person name="Raghuraman S."/>
            <person name="Rege F."/>
            <person name="Reyes R."/>
            <person name="Rise C."/>
            <person name="Rogov P."/>
            <person name="Ross K."/>
            <person name="Ryan E."/>
            <person name="Settipalli S."/>
            <person name="Shea T."/>
            <person name="Sherpa N."/>
            <person name="Shi L."/>
            <person name="Shih D."/>
            <person name="Sparrow T."/>
            <person name="Spaulding J."/>
            <person name="Stalker J."/>
            <person name="Stange-Thomann N."/>
            <person name="Stavropoulos S."/>
            <person name="Stone C."/>
            <person name="Strader C."/>
            <person name="Tesfaye S."/>
            <person name="Thomson T."/>
            <person name="Thoulutsang Y."/>
            <person name="Thoulutsang D."/>
            <person name="Topham K."/>
            <person name="Topping I."/>
            <person name="Tsamla T."/>
            <person name="Vassiliev H."/>
            <person name="Vo A."/>
            <person name="Wangchuk T."/>
            <person name="Wangdi T."/>
            <person name="Weiand M."/>
            <person name="Wilkinson J."/>
            <person name="Wilson A."/>
            <person name="Yadav S."/>
            <person name="Young G."/>
            <person name="Yu Q."/>
            <person name="Zembek L."/>
            <person name="Zhong D."/>
            <person name="Zimmer A."/>
            <person name="Zwirko Z."/>
            <person name="Jaffe D.B."/>
            <person name="Alvarez P."/>
            <person name="Brockman W."/>
            <person name="Butler J."/>
            <person name="Chin C."/>
            <person name="Gnerre S."/>
            <person name="Grabherr M."/>
            <person name="Kleber M."/>
            <person name="Mauceli E."/>
            <person name="MacCallum I."/>
        </authorList>
    </citation>
    <scope>NUCLEOTIDE SEQUENCE [LARGE SCALE GENOMIC DNA]</scope>
    <source>
        <strain evidence="9">Tucson 14024-0371.13</strain>
    </source>
</reference>
<dbReference type="GeneID" id="6494130"/>
<dbReference type="KEGG" id="dan:6494130"/>
<dbReference type="GO" id="GO:0005634">
    <property type="term" value="C:nucleus"/>
    <property type="evidence" value="ECO:0007669"/>
    <property type="project" value="TreeGrafter"/>
</dbReference>
<dbReference type="Gene3D" id="3.30.160.60">
    <property type="entry name" value="Classic Zinc Finger"/>
    <property type="match status" value="1"/>
</dbReference>
<keyword evidence="9" id="KW-1185">Reference proteome</keyword>
<evidence type="ECO:0000256" key="2">
    <source>
        <dbReference type="ARBA" id="ARBA00022737"/>
    </source>
</evidence>
<dbReference type="PROSITE" id="PS00028">
    <property type="entry name" value="ZINC_FINGER_C2H2_1"/>
    <property type="match status" value="2"/>
</dbReference>
<feature type="coiled-coil region" evidence="6">
    <location>
        <begin position="85"/>
        <end position="112"/>
    </location>
</feature>
<name>B3MFN8_DROAN</name>
<dbReference type="FunCoup" id="B3MFN8">
    <property type="interactions" value="1"/>
</dbReference>
<keyword evidence="3 5" id="KW-0863">Zinc-finger</keyword>
<gene>
    <name evidence="8" type="primary">Dana\GF11266</name>
    <name evidence="8" type="synonym">dana_GLEANR_11335</name>
    <name evidence="8" type="ORF">GF11266</name>
</gene>
<dbReference type="STRING" id="7217.B3MFN8"/>
<dbReference type="AlphaFoldDB" id="B3MFN8"/>